<dbReference type="PANTHER" id="PTHR45436:SF5">
    <property type="entry name" value="SENSOR HISTIDINE KINASE TRCS"/>
    <property type="match status" value="1"/>
</dbReference>
<feature type="domain" description="Histidine kinase" evidence="12">
    <location>
        <begin position="239"/>
        <end position="453"/>
    </location>
</feature>
<sequence>MTLKRKIAFNFSIAYSLIFAIVMVIIYYTSYDFRKEKFLERMHNKLEFTIQLILKNENVDVKGANFEVDEIEDELFHDETLIFNSNKKLIYSTVKDENITWDESLLYQLDQTNEVHVQNKDQELLGAHVKIRDKVYYILVTARDRTGQLKLDFLKYVLIITYLVTTVFVWIFSYNFVKKLLTPLDKFAQQITEITAHKLTTKLEENKSEDEISVLARAFNTMMIRINDVFQAQKEFTASASHEIRTPLTRITFQLENLSNKSDIQPDARATLQNVTKDIHQLSDLTSSLILLTKFDRENIQQIFKEERIDEIIFDAYEVVLKTYPQLYLDFNINENEEPTLAVKGIRSLLEIVFINLFKNAALYSKNTAVSVSIAESENDLRVIIENNGSVIPEEDRNKLFEAFTRGKNSQNITGSGLGLKIVQRILEYHRASIYYSSDSDKNIFTLIFPIHSIDK</sequence>
<reference evidence="14 16" key="1">
    <citation type="submission" date="2016-02" db="EMBL/GenBank/DDBJ databases">
        <authorList>
            <person name="Nicholson A.C."/>
            <person name="Humrighouse B.W."/>
            <person name="Loparev V."/>
            <person name="Emery B."/>
            <person name="Graziano J."/>
            <person name="McQuiston J.R."/>
        </authorList>
    </citation>
    <scope>NUCLEOTIDE SEQUENCE [LARGE SCALE GENOMIC DNA]</scope>
    <source>
        <strain evidence="14 16">E6809</strain>
    </source>
</reference>
<keyword evidence="9" id="KW-0902">Two-component regulatory system</keyword>
<dbReference type="SMART" id="SM00388">
    <property type="entry name" value="HisKA"/>
    <property type="match status" value="1"/>
</dbReference>
<dbReference type="InterPro" id="IPR005467">
    <property type="entry name" value="His_kinase_dom"/>
</dbReference>
<evidence type="ECO:0000313" key="14">
    <source>
        <dbReference type="EMBL" id="AQX51970.1"/>
    </source>
</evidence>
<dbReference type="SMART" id="SM00304">
    <property type="entry name" value="HAMP"/>
    <property type="match status" value="1"/>
</dbReference>
<dbReference type="CDD" id="cd06225">
    <property type="entry name" value="HAMP"/>
    <property type="match status" value="1"/>
</dbReference>
<evidence type="ECO:0000256" key="5">
    <source>
        <dbReference type="ARBA" id="ARBA00022679"/>
    </source>
</evidence>
<keyword evidence="4" id="KW-0597">Phosphoprotein</keyword>
<dbReference type="PANTHER" id="PTHR45436">
    <property type="entry name" value="SENSOR HISTIDINE KINASE YKOH"/>
    <property type="match status" value="1"/>
</dbReference>
<dbReference type="InterPro" id="IPR036890">
    <property type="entry name" value="HATPase_C_sf"/>
</dbReference>
<keyword evidence="10 11" id="KW-0472">Membrane</keyword>
<evidence type="ECO:0000256" key="2">
    <source>
        <dbReference type="ARBA" id="ARBA00004370"/>
    </source>
</evidence>
<evidence type="ECO:0000256" key="11">
    <source>
        <dbReference type="SAM" id="Phobius"/>
    </source>
</evidence>
<evidence type="ECO:0000256" key="3">
    <source>
        <dbReference type="ARBA" id="ARBA00012438"/>
    </source>
</evidence>
<proteinExistence type="predicted"/>
<evidence type="ECO:0000256" key="10">
    <source>
        <dbReference type="ARBA" id="ARBA00023136"/>
    </source>
</evidence>
<dbReference type="SUPFAM" id="SSF55874">
    <property type="entry name" value="ATPase domain of HSP90 chaperone/DNA topoisomerase II/histidine kinase"/>
    <property type="match status" value="1"/>
</dbReference>
<evidence type="ECO:0000259" key="12">
    <source>
        <dbReference type="PROSITE" id="PS50109"/>
    </source>
</evidence>
<evidence type="ECO:0000256" key="4">
    <source>
        <dbReference type="ARBA" id="ARBA00022553"/>
    </source>
</evidence>
<name>A0A1T3HB41_9FLAO</name>
<dbReference type="EMBL" id="CP014339">
    <property type="protein sequence ID" value="AQX51970.1"/>
    <property type="molecule type" value="Genomic_DNA"/>
</dbReference>
<dbReference type="AlphaFoldDB" id="A0A1T3HB41"/>
<dbReference type="InterPro" id="IPR003661">
    <property type="entry name" value="HisK_dim/P_dom"/>
</dbReference>
<feature type="transmembrane region" description="Helical" evidence="11">
    <location>
        <begin position="153"/>
        <end position="177"/>
    </location>
</feature>
<dbReference type="Proteomes" id="UP000189738">
    <property type="component" value="Chromosome"/>
</dbReference>
<dbReference type="PROSITE" id="PS50109">
    <property type="entry name" value="HIS_KIN"/>
    <property type="match status" value="1"/>
</dbReference>
<dbReference type="Gene3D" id="1.10.287.130">
    <property type="match status" value="1"/>
</dbReference>
<dbReference type="PRINTS" id="PR00344">
    <property type="entry name" value="BCTRLSENSOR"/>
</dbReference>
<protein>
    <recommendedName>
        <fullName evidence="3">histidine kinase</fullName>
        <ecNumber evidence="3">2.7.13.3</ecNumber>
    </recommendedName>
</protein>
<gene>
    <name evidence="14" type="ORF">AYC66_15305</name>
    <name evidence="15" type="ORF">BAY09_16250</name>
</gene>
<dbReference type="InterPro" id="IPR036097">
    <property type="entry name" value="HisK_dim/P_sf"/>
</dbReference>
<reference evidence="15" key="2">
    <citation type="submission" date="2016-06" db="EMBL/GenBank/DDBJ databases">
        <authorList>
            <person name="Nicholson A.C."/>
        </authorList>
    </citation>
    <scope>NUCLEOTIDE SEQUENCE [LARGE SCALE GENOMIC DNA]</scope>
    <source>
        <strain evidence="15">E6809</strain>
    </source>
</reference>
<organism evidence="15">
    <name type="scientific">Elizabethkingia anophelis</name>
    <dbReference type="NCBI Taxonomy" id="1117645"/>
    <lineage>
        <taxon>Bacteria</taxon>
        <taxon>Pseudomonadati</taxon>
        <taxon>Bacteroidota</taxon>
        <taxon>Flavobacteriia</taxon>
        <taxon>Flavobacteriales</taxon>
        <taxon>Weeksellaceae</taxon>
        <taxon>Elizabethkingia</taxon>
    </lineage>
</organism>
<dbReference type="Pfam" id="PF00512">
    <property type="entry name" value="HisKA"/>
    <property type="match status" value="1"/>
</dbReference>
<evidence type="ECO:0000313" key="15">
    <source>
        <dbReference type="EMBL" id="OPB52691.1"/>
    </source>
</evidence>
<comment type="subcellular location">
    <subcellularLocation>
        <location evidence="2">Membrane</location>
    </subcellularLocation>
</comment>
<dbReference type="CDD" id="cd00082">
    <property type="entry name" value="HisKA"/>
    <property type="match status" value="1"/>
</dbReference>
<dbReference type="EC" id="2.7.13.3" evidence="3"/>
<feature type="domain" description="HAMP" evidence="13">
    <location>
        <begin position="178"/>
        <end position="231"/>
    </location>
</feature>
<dbReference type="EMBL" id="MAHS01000003">
    <property type="protein sequence ID" value="OPB52691.1"/>
    <property type="molecule type" value="Genomic_DNA"/>
</dbReference>
<comment type="catalytic activity">
    <reaction evidence="1">
        <text>ATP + protein L-histidine = ADP + protein N-phospho-L-histidine.</text>
        <dbReference type="EC" id="2.7.13.3"/>
    </reaction>
</comment>
<evidence type="ECO:0000256" key="6">
    <source>
        <dbReference type="ARBA" id="ARBA00022692"/>
    </source>
</evidence>
<evidence type="ECO:0000313" key="16">
    <source>
        <dbReference type="Proteomes" id="UP000189738"/>
    </source>
</evidence>
<keyword evidence="7 15" id="KW-0418">Kinase</keyword>
<dbReference type="InterPro" id="IPR004358">
    <property type="entry name" value="Sig_transdc_His_kin-like_C"/>
</dbReference>
<keyword evidence="8 11" id="KW-1133">Transmembrane helix</keyword>
<dbReference type="RefSeq" id="WP_078674514.1">
    <property type="nucleotide sequence ID" value="NZ_BQKR01000010.1"/>
</dbReference>
<keyword evidence="6 11" id="KW-0812">Transmembrane</keyword>
<evidence type="ECO:0000256" key="8">
    <source>
        <dbReference type="ARBA" id="ARBA00022989"/>
    </source>
</evidence>
<evidence type="ECO:0000259" key="13">
    <source>
        <dbReference type="PROSITE" id="PS50885"/>
    </source>
</evidence>
<dbReference type="PROSITE" id="PS50885">
    <property type="entry name" value="HAMP"/>
    <property type="match status" value="1"/>
</dbReference>
<keyword evidence="5" id="KW-0808">Transferase</keyword>
<dbReference type="SMART" id="SM00387">
    <property type="entry name" value="HATPase_c"/>
    <property type="match status" value="1"/>
</dbReference>
<dbReference type="GO" id="GO:0005886">
    <property type="term" value="C:plasma membrane"/>
    <property type="evidence" value="ECO:0007669"/>
    <property type="project" value="TreeGrafter"/>
</dbReference>
<dbReference type="Pfam" id="PF02518">
    <property type="entry name" value="HATPase_c"/>
    <property type="match status" value="1"/>
</dbReference>
<dbReference type="InterPro" id="IPR050428">
    <property type="entry name" value="TCS_sensor_his_kinase"/>
</dbReference>
<dbReference type="InterPro" id="IPR003660">
    <property type="entry name" value="HAMP_dom"/>
</dbReference>
<evidence type="ECO:0000256" key="7">
    <source>
        <dbReference type="ARBA" id="ARBA00022777"/>
    </source>
</evidence>
<evidence type="ECO:0000256" key="9">
    <source>
        <dbReference type="ARBA" id="ARBA00023012"/>
    </source>
</evidence>
<accession>A0A1T3HB41</accession>
<feature type="transmembrane region" description="Helical" evidence="11">
    <location>
        <begin position="7"/>
        <end position="28"/>
    </location>
</feature>
<evidence type="ECO:0000256" key="1">
    <source>
        <dbReference type="ARBA" id="ARBA00000085"/>
    </source>
</evidence>
<dbReference type="SUPFAM" id="SSF158472">
    <property type="entry name" value="HAMP domain-like"/>
    <property type="match status" value="1"/>
</dbReference>
<dbReference type="Gene3D" id="3.30.565.10">
    <property type="entry name" value="Histidine kinase-like ATPase, C-terminal domain"/>
    <property type="match status" value="1"/>
</dbReference>
<dbReference type="SUPFAM" id="SSF47384">
    <property type="entry name" value="Homodimeric domain of signal transducing histidine kinase"/>
    <property type="match status" value="1"/>
</dbReference>
<dbReference type="Pfam" id="PF00672">
    <property type="entry name" value="HAMP"/>
    <property type="match status" value="1"/>
</dbReference>
<dbReference type="GO" id="GO:0000155">
    <property type="term" value="F:phosphorelay sensor kinase activity"/>
    <property type="evidence" value="ECO:0007669"/>
    <property type="project" value="InterPro"/>
</dbReference>
<dbReference type="Gene3D" id="6.10.340.10">
    <property type="match status" value="1"/>
</dbReference>
<dbReference type="InterPro" id="IPR003594">
    <property type="entry name" value="HATPase_dom"/>
</dbReference>